<dbReference type="InterPro" id="IPR003593">
    <property type="entry name" value="AAA+_ATPase"/>
</dbReference>
<sequence>MKAEKMQRLFRAVAERDIESADKICESVIADERKKGHQELAGRLESIIKNSRKSINKNIHADSSAFGLKSLPSKIHNELYTIIPYESLRHHMVLPPEVEKRMHRIEVEYSRKALLATYGLKPRKKILLYGSPGNGKTLSAERLAWNTGLPLVKVRLDSIISSYLGETASNLRKLFDLFKEEPVVLFLDECDSIARSRMEGNDVGEIPRIANTLLQFLEEYDLPGILVAATNLEKALDTAFFRRFDDICLLPKPGAEEIRGLLKMAFSSFDISNKINWNKIVKMLEGKSAAFVEKSAHDAAKNAIFNNRRLVLEDDLELAISELHTGDHLV</sequence>
<evidence type="ECO:0000256" key="2">
    <source>
        <dbReference type="ARBA" id="ARBA00022741"/>
    </source>
</evidence>
<dbReference type="CDD" id="cd19481">
    <property type="entry name" value="RecA-like_protease"/>
    <property type="match status" value="1"/>
</dbReference>
<dbReference type="Gene3D" id="3.40.50.300">
    <property type="entry name" value="P-loop containing nucleotide triphosphate hydrolases"/>
    <property type="match status" value="1"/>
</dbReference>
<dbReference type="InterPro" id="IPR027417">
    <property type="entry name" value="P-loop_NTPase"/>
</dbReference>
<dbReference type="Proteomes" id="UP000297617">
    <property type="component" value="Unassembled WGS sequence"/>
</dbReference>
<dbReference type="GO" id="GO:0005524">
    <property type="term" value="F:ATP binding"/>
    <property type="evidence" value="ECO:0007669"/>
    <property type="project" value="UniProtKB-KW"/>
</dbReference>
<dbReference type="Pfam" id="PF00004">
    <property type="entry name" value="AAA"/>
    <property type="match status" value="1"/>
</dbReference>
<keyword evidence="3 5" id="KW-0067">ATP-binding</keyword>
<keyword evidence="2" id="KW-0547">Nucleotide-binding</keyword>
<evidence type="ECO:0000313" key="5">
    <source>
        <dbReference type="EMBL" id="TGK45938.1"/>
    </source>
</evidence>
<comment type="caution">
    <text evidence="5">The sequence shown here is derived from an EMBL/GenBank/DDBJ whole genome shotgun (WGS) entry which is preliminary data.</text>
</comment>
<accession>A0ABY2KZC6</accession>
<dbReference type="EMBL" id="RQFD01000019">
    <property type="protein sequence ID" value="TGK45938.1"/>
    <property type="molecule type" value="Genomic_DNA"/>
</dbReference>
<feature type="domain" description="AAA+ ATPase" evidence="4">
    <location>
        <begin position="122"/>
        <end position="254"/>
    </location>
</feature>
<dbReference type="InterPro" id="IPR003959">
    <property type="entry name" value="ATPase_AAA_core"/>
</dbReference>
<protein>
    <submittedName>
        <fullName evidence="5">ATP-binding protein</fullName>
    </submittedName>
</protein>
<name>A0ABY2KZC6_9LEPT</name>
<evidence type="ECO:0000256" key="1">
    <source>
        <dbReference type="ARBA" id="ARBA00006914"/>
    </source>
</evidence>
<evidence type="ECO:0000259" key="4">
    <source>
        <dbReference type="SMART" id="SM00382"/>
    </source>
</evidence>
<evidence type="ECO:0000256" key="3">
    <source>
        <dbReference type="ARBA" id="ARBA00022840"/>
    </source>
</evidence>
<dbReference type="InterPro" id="IPR050221">
    <property type="entry name" value="26S_Proteasome_ATPase"/>
</dbReference>
<gene>
    <name evidence="5" type="ORF">EHQ10_18730</name>
</gene>
<dbReference type="RefSeq" id="WP_135755015.1">
    <property type="nucleotide sequence ID" value="NZ_RQFD01000019.1"/>
</dbReference>
<organism evidence="5 6">
    <name type="scientific">Leptospira bouyouniensis</name>
    <dbReference type="NCBI Taxonomy" id="2484911"/>
    <lineage>
        <taxon>Bacteria</taxon>
        <taxon>Pseudomonadati</taxon>
        <taxon>Spirochaetota</taxon>
        <taxon>Spirochaetia</taxon>
        <taxon>Leptospirales</taxon>
        <taxon>Leptospiraceae</taxon>
        <taxon>Leptospira</taxon>
    </lineage>
</organism>
<evidence type="ECO:0000313" key="6">
    <source>
        <dbReference type="Proteomes" id="UP000297617"/>
    </source>
</evidence>
<proteinExistence type="inferred from homology"/>
<keyword evidence="6" id="KW-1185">Reference proteome</keyword>
<reference evidence="6" key="1">
    <citation type="journal article" date="2019" name="PLoS Negl. Trop. Dis.">
        <title>Revisiting the worldwide diversity of Leptospira species in the environment.</title>
        <authorList>
            <person name="Vincent A.T."/>
            <person name="Schiettekatte O."/>
            <person name="Bourhy P."/>
            <person name="Veyrier F.J."/>
            <person name="Picardeau M."/>
        </authorList>
    </citation>
    <scope>NUCLEOTIDE SEQUENCE [LARGE SCALE GENOMIC DNA]</scope>
    <source>
        <strain evidence="6">201800295</strain>
    </source>
</reference>
<comment type="similarity">
    <text evidence="1">Belongs to the AAA ATPase family.</text>
</comment>
<dbReference type="SUPFAM" id="SSF52540">
    <property type="entry name" value="P-loop containing nucleoside triphosphate hydrolases"/>
    <property type="match status" value="1"/>
</dbReference>
<dbReference type="SMART" id="SM00382">
    <property type="entry name" value="AAA"/>
    <property type="match status" value="1"/>
</dbReference>
<dbReference type="PANTHER" id="PTHR23073">
    <property type="entry name" value="26S PROTEASOME REGULATORY SUBUNIT"/>
    <property type="match status" value="1"/>
</dbReference>